<dbReference type="Proteomes" id="UP000075714">
    <property type="component" value="Unassembled WGS sequence"/>
</dbReference>
<name>A0A150H3R1_GONPE</name>
<keyword evidence="8" id="KW-1185">Reference proteome</keyword>
<reference evidence="8" key="1">
    <citation type="journal article" date="2016" name="Nat. Commun.">
        <title>The Gonium pectorale genome demonstrates co-option of cell cycle regulation during the evolution of multicellularity.</title>
        <authorList>
            <person name="Hanschen E.R."/>
            <person name="Marriage T.N."/>
            <person name="Ferris P.J."/>
            <person name="Hamaji T."/>
            <person name="Toyoda A."/>
            <person name="Fujiyama A."/>
            <person name="Neme R."/>
            <person name="Noguchi H."/>
            <person name="Minakuchi Y."/>
            <person name="Suzuki M."/>
            <person name="Kawai-Toyooka H."/>
            <person name="Smith D.R."/>
            <person name="Sparks H."/>
            <person name="Anderson J."/>
            <person name="Bakaric R."/>
            <person name="Luria V."/>
            <person name="Karger A."/>
            <person name="Kirschner M.W."/>
            <person name="Durand P.M."/>
            <person name="Michod R.E."/>
            <person name="Nozaki H."/>
            <person name="Olson B.J."/>
        </authorList>
    </citation>
    <scope>NUCLEOTIDE SEQUENCE [LARGE SCALE GENOMIC DNA]</scope>
    <source>
        <strain evidence="8">NIES-2863</strain>
    </source>
</reference>
<keyword evidence="4" id="KW-1133">Transmembrane helix</keyword>
<evidence type="ECO:0000256" key="4">
    <source>
        <dbReference type="ARBA" id="ARBA00022989"/>
    </source>
</evidence>
<evidence type="ECO:0000313" key="8">
    <source>
        <dbReference type="Proteomes" id="UP000075714"/>
    </source>
</evidence>
<dbReference type="Gene3D" id="3.40.50.300">
    <property type="entry name" value="P-loop containing nucleotide triphosphate hydrolases"/>
    <property type="match status" value="1"/>
</dbReference>
<evidence type="ECO:0000313" key="7">
    <source>
        <dbReference type="EMBL" id="KXZ56789.1"/>
    </source>
</evidence>
<sequence>MPYQCQPSSAAGSNASCNARNFEYYDKAIASGSHFRRSCKLTASHHDYRIIDALPPHVRNTTLLIVNLREPAARAVSHFHMLRRHGEPGALNSTVVQYFVHDPAGVAISRNRMTRVLAGDFCCKDGAPAVYDSEQLYGKAAAALDSFCVVGLTRHVQDTMRYVQHALGLASDPPPKNLHYHNNAKRYQPVDPDVLRQLEAANGRDVELYRLAERRFERQMQAIGLGGGRGGGGAGRAGAAGGGAG</sequence>
<dbReference type="PANTHER" id="PTHR12812:SF0">
    <property type="entry name" value="HEPARAN-SULFATE 6-O-SULFOTRANSFERASE"/>
    <property type="match status" value="1"/>
</dbReference>
<evidence type="ECO:0000256" key="2">
    <source>
        <dbReference type="ARBA" id="ARBA00022679"/>
    </source>
</evidence>
<accession>A0A150H3R1</accession>
<dbReference type="AlphaFoldDB" id="A0A150H3R1"/>
<gene>
    <name evidence="7" type="ORF">GPECTOR_1g710</name>
</gene>
<evidence type="ECO:0008006" key="9">
    <source>
        <dbReference type="Google" id="ProtNLM"/>
    </source>
</evidence>
<dbReference type="InterPro" id="IPR027417">
    <property type="entry name" value="P-loop_NTPase"/>
</dbReference>
<dbReference type="EMBL" id="LSYV01000002">
    <property type="protein sequence ID" value="KXZ56789.1"/>
    <property type="molecule type" value="Genomic_DNA"/>
</dbReference>
<dbReference type="GO" id="GO:0017095">
    <property type="term" value="F:heparan sulfate 6-sulfotransferase activity"/>
    <property type="evidence" value="ECO:0007669"/>
    <property type="project" value="TreeGrafter"/>
</dbReference>
<dbReference type="OrthoDB" id="525253at2759"/>
<evidence type="ECO:0000256" key="6">
    <source>
        <dbReference type="ARBA" id="ARBA00023180"/>
    </source>
</evidence>
<proteinExistence type="predicted"/>
<evidence type="ECO:0000256" key="1">
    <source>
        <dbReference type="ARBA" id="ARBA00004167"/>
    </source>
</evidence>
<comment type="subcellular location">
    <subcellularLocation>
        <location evidence="1">Membrane</location>
        <topology evidence="1">Single-pass membrane protein</topology>
    </subcellularLocation>
</comment>
<comment type="caution">
    <text evidence="7">The sequence shown here is derived from an EMBL/GenBank/DDBJ whole genome shotgun (WGS) entry which is preliminary data.</text>
</comment>
<dbReference type="InterPro" id="IPR010635">
    <property type="entry name" value="Heparan_SO4-6-sulfoTrfase"/>
</dbReference>
<evidence type="ECO:0000256" key="3">
    <source>
        <dbReference type="ARBA" id="ARBA00022692"/>
    </source>
</evidence>
<keyword evidence="5" id="KW-0472">Membrane</keyword>
<evidence type="ECO:0000256" key="5">
    <source>
        <dbReference type="ARBA" id="ARBA00023136"/>
    </source>
</evidence>
<protein>
    <recommendedName>
        <fullName evidence="9">Sulfotransferase</fullName>
    </recommendedName>
</protein>
<dbReference type="SUPFAM" id="SSF52540">
    <property type="entry name" value="P-loop containing nucleoside triphosphate hydrolases"/>
    <property type="match status" value="1"/>
</dbReference>
<keyword evidence="3" id="KW-0812">Transmembrane</keyword>
<keyword evidence="2" id="KW-0808">Transferase</keyword>
<dbReference type="PANTHER" id="PTHR12812">
    <property type="entry name" value="HEPARAN SULFATE 6-O-SULFOTRANSFERASE 3"/>
    <property type="match status" value="1"/>
</dbReference>
<keyword evidence="6" id="KW-0325">Glycoprotein</keyword>
<organism evidence="7 8">
    <name type="scientific">Gonium pectorale</name>
    <name type="common">Green alga</name>
    <dbReference type="NCBI Taxonomy" id="33097"/>
    <lineage>
        <taxon>Eukaryota</taxon>
        <taxon>Viridiplantae</taxon>
        <taxon>Chlorophyta</taxon>
        <taxon>core chlorophytes</taxon>
        <taxon>Chlorophyceae</taxon>
        <taxon>CS clade</taxon>
        <taxon>Chlamydomonadales</taxon>
        <taxon>Volvocaceae</taxon>
        <taxon>Gonium</taxon>
    </lineage>
</organism>
<dbReference type="GO" id="GO:0016020">
    <property type="term" value="C:membrane"/>
    <property type="evidence" value="ECO:0007669"/>
    <property type="project" value="UniProtKB-SubCell"/>
</dbReference>